<dbReference type="SUPFAM" id="SSF56672">
    <property type="entry name" value="DNA/RNA polymerases"/>
    <property type="match status" value="1"/>
</dbReference>
<dbReference type="InterPro" id="IPR050951">
    <property type="entry name" value="Retrovirus_Pol_polyprotein"/>
</dbReference>
<dbReference type="OrthoDB" id="775972at2759"/>
<name>A0A1X7V3C5_AMPQE</name>
<proteinExistence type="predicted"/>
<dbReference type="Gene3D" id="3.30.70.270">
    <property type="match status" value="2"/>
</dbReference>
<dbReference type="InParanoid" id="A0A1X7V3C5"/>
<dbReference type="EnsemblMetazoa" id="Aqu2.1.34057_001">
    <property type="protein sequence ID" value="Aqu2.1.34057_001"/>
    <property type="gene ID" value="Aqu2.1.34057"/>
</dbReference>
<dbReference type="Gene3D" id="3.10.10.10">
    <property type="entry name" value="HIV Type 1 Reverse Transcriptase, subunit A, domain 1"/>
    <property type="match status" value="1"/>
</dbReference>
<sequence>MIRDRLVCGINNPRMQRRLLQEPDLTYDKAFKKAQSMKVAAQDVANMTTETKQSPVNIIRHKGGFSKHDDHTTSNVLDKHTEAFRPQLRKLCEITAMLYVKSDAHPRFVRPHSVTHSLKEKVAKELDRFQELGVITPVTHSEWAAPIVPILKGDGLIRLCGNYEVTVNPVLLIDSYPLPRIEDLFASLSGGSIFKAGPQTCGDSAEHLYNLHLVLQRLESAGLTLKKSKCTFEVSFVEYLGPIIDTNGLHPSEAKFRAMRDAP</sequence>
<dbReference type="PANTHER" id="PTHR37984:SF13">
    <property type="entry name" value="RIBONUCLEASE H"/>
    <property type="match status" value="1"/>
</dbReference>
<dbReference type="InterPro" id="IPR043502">
    <property type="entry name" value="DNA/RNA_pol_sf"/>
</dbReference>
<protein>
    <recommendedName>
        <fullName evidence="2">Reverse transcriptase domain-containing protein</fullName>
    </recommendedName>
</protein>
<accession>A0A1X7V3C5</accession>
<reference evidence="1" key="1">
    <citation type="submission" date="2017-05" db="UniProtKB">
        <authorList>
            <consortium name="EnsemblMetazoa"/>
        </authorList>
    </citation>
    <scope>IDENTIFICATION</scope>
</reference>
<dbReference type="InterPro" id="IPR043128">
    <property type="entry name" value="Rev_trsase/Diguanyl_cyclase"/>
</dbReference>
<organism evidence="1">
    <name type="scientific">Amphimedon queenslandica</name>
    <name type="common">Sponge</name>
    <dbReference type="NCBI Taxonomy" id="400682"/>
    <lineage>
        <taxon>Eukaryota</taxon>
        <taxon>Metazoa</taxon>
        <taxon>Porifera</taxon>
        <taxon>Demospongiae</taxon>
        <taxon>Heteroscleromorpha</taxon>
        <taxon>Haplosclerida</taxon>
        <taxon>Niphatidae</taxon>
        <taxon>Amphimedon</taxon>
    </lineage>
</organism>
<dbReference type="AlphaFoldDB" id="A0A1X7V3C5"/>
<evidence type="ECO:0000313" key="1">
    <source>
        <dbReference type="EnsemblMetazoa" id="Aqu2.1.34057_001"/>
    </source>
</evidence>
<dbReference type="PANTHER" id="PTHR37984">
    <property type="entry name" value="PROTEIN CBG26694"/>
    <property type="match status" value="1"/>
</dbReference>
<evidence type="ECO:0008006" key="2">
    <source>
        <dbReference type="Google" id="ProtNLM"/>
    </source>
</evidence>